<dbReference type="InterPro" id="IPR001633">
    <property type="entry name" value="EAL_dom"/>
</dbReference>
<evidence type="ECO:0000256" key="2">
    <source>
        <dbReference type="SAM" id="SignalP"/>
    </source>
</evidence>
<proteinExistence type="predicted"/>
<gene>
    <name evidence="7" type="ORF">KQY15_15680</name>
</gene>
<evidence type="ECO:0000259" key="3">
    <source>
        <dbReference type="PROSITE" id="PS50112"/>
    </source>
</evidence>
<dbReference type="SMART" id="SM00267">
    <property type="entry name" value="GGDEF"/>
    <property type="match status" value="1"/>
</dbReference>
<dbReference type="PROSITE" id="PS50883">
    <property type="entry name" value="EAL"/>
    <property type="match status" value="1"/>
</dbReference>
<evidence type="ECO:0000259" key="6">
    <source>
        <dbReference type="PROSITE" id="PS50887"/>
    </source>
</evidence>
<evidence type="ECO:0000313" key="8">
    <source>
        <dbReference type="Proteomes" id="UP000704611"/>
    </source>
</evidence>
<dbReference type="Pfam" id="PF08448">
    <property type="entry name" value="PAS_4"/>
    <property type="match status" value="1"/>
</dbReference>
<accession>A0ABS6MNY8</accession>
<evidence type="ECO:0000313" key="7">
    <source>
        <dbReference type="EMBL" id="MBV2130535.1"/>
    </source>
</evidence>
<name>A0ABS6MNY8_9GAMM</name>
<dbReference type="PANTHER" id="PTHR44757:SF2">
    <property type="entry name" value="BIOFILM ARCHITECTURE MAINTENANCE PROTEIN MBAA"/>
    <property type="match status" value="1"/>
</dbReference>
<dbReference type="InterPro" id="IPR001638">
    <property type="entry name" value="Solute-binding_3/MltF_N"/>
</dbReference>
<dbReference type="NCBIfam" id="TIGR00229">
    <property type="entry name" value="sensory_box"/>
    <property type="match status" value="1"/>
</dbReference>
<dbReference type="PROSITE" id="PS50112">
    <property type="entry name" value="PAS"/>
    <property type="match status" value="1"/>
</dbReference>
<feature type="domain" description="EAL" evidence="5">
    <location>
        <begin position="606"/>
        <end position="860"/>
    </location>
</feature>
<organism evidence="7 8">
    <name type="scientific">Arsukibacterium indicum</name>
    <dbReference type="NCBI Taxonomy" id="2848612"/>
    <lineage>
        <taxon>Bacteria</taxon>
        <taxon>Pseudomonadati</taxon>
        <taxon>Pseudomonadota</taxon>
        <taxon>Gammaproteobacteria</taxon>
        <taxon>Chromatiales</taxon>
        <taxon>Chromatiaceae</taxon>
        <taxon>Arsukibacterium</taxon>
    </lineage>
</organism>
<dbReference type="SMART" id="SM00091">
    <property type="entry name" value="PAS"/>
    <property type="match status" value="1"/>
</dbReference>
<dbReference type="NCBIfam" id="TIGR00254">
    <property type="entry name" value="GGDEF"/>
    <property type="match status" value="1"/>
</dbReference>
<reference evidence="7 8" key="1">
    <citation type="submission" date="2021-06" db="EMBL/GenBank/DDBJ databases">
        <title>Rheinheimera indica sp. nov., isolated from deep-sea sediment.</title>
        <authorList>
            <person name="Wang Z."/>
            <person name="Zhang X.-Y."/>
        </authorList>
    </citation>
    <scope>NUCLEOTIDE SEQUENCE [LARGE SCALE GENOMIC DNA]</scope>
    <source>
        <strain evidence="7 8">SM2107</strain>
    </source>
</reference>
<keyword evidence="1" id="KW-0812">Transmembrane</keyword>
<protein>
    <submittedName>
        <fullName evidence="7">EAL domain-containing protein</fullName>
    </submittedName>
</protein>
<feature type="domain" description="GGDEF" evidence="6">
    <location>
        <begin position="460"/>
        <end position="597"/>
    </location>
</feature>
<comment type="caution">
    <text evidence="7">The sequence shown here is derived from an EMBL/GenBank/DDBJ whole genome shotgun (WGS) entry which is preliminary data.</text>
</comment>
<dbReference type="InterPro" id="IPR000160">
    <property type="entry name" value="GGDEF_dom"/>
</dbReference>
<dbReference type="InterPro" id="IPR000700">
    <property type="entry name" value="PAS-assoc_C"/>
</dbReference>
<keyword evidence="8" id="KW-1185">Reference proteome</keyword>
<dbReference type="SMART" id="SM00052">
    <property type="entry name" value="EAL"/>
    <property type="match status" value="1"/>
</dbReference>
<evidence type="ECO:0000259" key="5">
    <source>
        <dbReference type="PROSITE" id="PS50883"/>
    </source>
</evidence>
<dbReference type="CDD" id="cd00130">
    <property type="entry name" value="PAS"/>
    <property type="match status" value="1"/>
</dbReference>
<feature type="domain" description="PAC" evidence="4">
    <location>
        <begin position="370"/>
        <end position="428"/>
    </location>
</feature>
<dbReference type="CDD" id="cd01948">
    <property type="entry name" value="EAL"/>
    <property type="match status" value="1"/>
</dbReference>
<feature type="transmembrane region" description="Helical" evidence="1">
    <location>
        <begin position="267"/>
        <end position="288"/>
    </location>
</feature>
<dbReference type="InterPro" id="IPR000014">
    <property type="entry name" value="PAS"/>
</dbReference>
<dbReference type="Pfam" id="PF00497">
    <property type="entry name" value="SBP_bac_3"/>
    <property type="match status" value="1"/>
</dbReference>
<dbReference type="Pfam" id="PF00990">
    <property type="entry name" value="GGDEF"/>
    <property type="match status" value="1"/>
</dbReference>
<dbReference type="PROSITE" id="PS50113">
    <property type="entry name" value="PAC"/>
    <property type="match status" value="1"/>
</dbReference>
<dbReference type="InterPro" id="IPR013656">
    <property type="entry name" value="PAS_4"/>
</dbReference>
<dbReference type="PANTHER" id="PTHR44757">
    <property type="entry name" value="DIGUANYLATE CYCLASE DGCP"/>
    <property type="match status" value="1"/>
</dbReference>
<dbReference type="Pfam" id="PF00563">
    <property type="entry name" value="EAL"/>
    <property type="match status" value="1"/>
</dbReference>
<dbReference type="Proteomes" id="UP000704611">
    <property type="component" value="Unassembled WGS sequence"/>
</dbReference>
<feature type="signal peptide" evidence="2">
    <location>
        <begin position="1"/>
        <end position="23"/>
    </location>
</feature>
<keyword evidence="1" id="KW-0472">Membrane</keyword>
<evidence type="ECO:0000256" key="1">
    <source>
        <dbReference type="SAM" id="Phobius"/>
    </source>
</evidence>
<dbReference type="EMBL" id="JAHRID010000008">
    <property type="protein sequence ID" value="MBV2130535.1"/>
    <property type="molecule type" value="Genomic_DNA"/>
</dbReference>
<sequence length="861" mass="96680">MRCTALLMALLMSAGNGFFYAFAADKLVQPGGRTLVVGVYQNPPKIMVNADGMPTGIFGDLLQHIADQQNWQLKPVACDWAYCLELLASGDIDILPDVAYSPERAQGMSFHQTPALYSWSRLYSLPEHNITDLSKLAGLRVAVLLNSSQHNFLQHYGQHEQISFQLKGVSSLRAAFNLVAAGDADVAVANHLFGDNRAAEFQLQANPVRFDPVELFYATTKDRNQQVLADIDQYLQQWQADPQSYYFETVSRWSQPGFNLHPAAPMLLIWAVLSTVLLLLSGGGVLWYRRHVNQRLRNLQLSEDRLTTILNSVDAHIYIKDKRFRYQYVNHKIAELFGKPAEQIIGHTDSLFFDANSAEQLQVNDQRVLVDGERVVIEETNTTVSDNEERVFLSVKLPLRHSNGEIYALCGISTDVTEHKETQRAIHQLAFYDALTSLPNRRLLLERLEQAFNMAARLPCQGAILFIDLDHFKDLNDTLGHAVGDELLCQVASRLNEQLRKSDTLARFGGDEFVVLLSQLQPRADLAGQRVELLAMKLMEILSQPFQLAERNYTISASIGIAMFSDAGNVDELLQRADLAMYDAKNRGRNRYCFYDSKLQAKVLARSALQSGLRQALSLQQFSLYFQPQYHSDGQMLGAEVLLRWFDPELGPVSPVEFIPLAEDSGLILPIGAWVLQQSCQQLADWQRDPVKTHWHLAVNLSVRQLHDPDFVKLVRDTLQQTGARPENLVLELTETQLLEDIEAVIAKMQQLGELGVRFSLDDFGTGYSSLSYLKRLPLNQLKIDGSFVRDLLDDPSDEAIIRTILALGNSLELAVIAEGVETEAQYQALCKLGCQQFQGYLLGRPAPVEQLTVTPQRPGL</sequence>
<keyword evidence="1" id="KW-1133">Transmembrane helix</keyword>
<evidence type="ECO:0000259" key="4">
    <source>
        <dbReference type="PROSITE" id="PS50113"/>
    </source>
</evidence>
<dbReference type="InterPro" id="IPR052155">
    <property type="entry name" value="Biofilm_reg_signaling"/>
</dbReference>
<dbReference type="CDD" id="cd01949">
    <property type="entry name" value="GGDEF"/>
    <property type="match status" value="1"/>
</dbReference>
<keyword evidence="2" id="KW-0732">Signal</keyword>
<dbReference type="PROSITE" id="PS50887">
    <property type="entry name" value="GGDEF"/>
    <property type="match status" value="1"/>
</dbReference>
<dbReference type="SMART" id="SM00062">
    <property type="entry name" value="PBPb"/>
    <property type="match status" value="1"/>
</dbReference>
<feature type="domain" description="PAS" evidence="3">
    <location>
        <begin position="302"/>
        <end position="372"/>
    </location>
</feature>
<feature type="chain" id="PRO_5045328121" evidence="2">
    <location>
        <begin position="24"/>
        <end position="861"/>
    </location>
</feature>